<evidence type="ECO:0000313" key="2">
    <source>
        <dbReference type="EMBL" id="KIM96640.1"/>
    </source>
</evidence>
<feature type="domain" description="F-box" evidence="1">
    <location>
        <begin position="1"/>
        <end position="30"/>
    </location>
</feature>
<accession>A0A0C3GKI4</accession>
<name>A0A0C3GKI4_OIDMZ</name>
<proteinExistence type="predicted"/>
<dbReference type="SUPFAM" id="SSF52047">
    <property type="entry name" value="RNI-like"/>
    <property type="match status" value="1"/>
</dbReference>
<reference evidence="2 3" key="1">
    <citation type="submission" date="2014-04" db="EMBL/GenBank/DDBJ databases">
        <authorList>
            <consortium name="DOE Joint Genome Institute"/>
            <person name="Kuo A."/>
            <person name="Martino E."/>
            <person name="Perotto S."/>
            <person name="Kohler A."/>
            <person name="Nagy L.G."/>
            <person name="Floudas D."/>
            <person name="Copeland A."/>
            <person name="Barry K.W."/>
            <person name="Cichocki N."/>
            <person name="Veneault-Fourrey C."/>
            <person name="LaButti K."/>
            <person name="Lindquist E.A."/>
            <person name="Lipzen A."/>
            <person name="Lundell T."/>
            <person name="Morin E."/>
            <person name="Murat C."/>
            <person name="Sun H."/>
            <person name="Tunlid A."/>
            <person name="Henrissat B."/>
            <person name="Grigoriev I.V."/>
            <person name="Hibbett D.S."/>
            <person name="Martin F."/>
            <person name="Nordberg H.P."/>
            <person name="Cantor M.N."/>
            <person name="Hua S.X."/>
        </authorList>
    </citation>
    <scope>NUCLEOTIDE SEQUENCE [LARGE SCALE GENOMIC DNA]</scope>
    <source>
        <strain evidence="2 3">Zn</strain>
    </source>
</reference>
<dbReference type="EMBL" id="KN832883">
    <property type="protein sequence ID" value="KIM96640.1"/>
    <property type="molecule type" value="Genomic_DNA"/>
</dbReference>
<evidence type="ECO:0000313" key="3">
    <source>
        <dbReference type="Proteomes" id="UP000054321"/>
    </source>
</evidence>
<evidence type="ECO:0000259" key="1">
    <source>
        <dbReference type="PROSITE" id="PS50181"/>
    </source>
</evidence>
<dbReference type="Proteomes" id="UP000054321">
    <property type="component" value="Unassembled WGS sequence"/>
</dbReference>
<keyword evidence="3" id="KW-1185">Reference proteome</keyword>
<dbReference type="Gene3D" id="3.80.10.10">
    <property type="entry name" value="Ribonuclease Inhibitor"/>
    <property type="match status" value="1"/>
</dbReference>
<gene>
    <name evidence="2" type="ORF">OIDMADRAFT_32578</name>
</gene>
<protein>
    <recommendedName>
        <fullName evidence="1">F-box domain-containing protein</fullName>
    </recommendedName>
</protein>
<dbReference type="OrthoDB" id="5422579at2759"/>
<reference evidence="3" key="2">
    <citation type="submission" date="2015-01" db="EMBL/GenBank/DDBJ databases">
        <title>Evolutionary Origins and Diversification of the Mycorrhizal Mutualists.</title>
        <authorList>
            <consortium name="DOE Joint Genome Institute"/>
            <consortium name="Mycorrhizal Genomics Consortium"/>
            <person name="Kohler A."/>
            <person name="Kuo A."/>
            <person name="Nagy L.G."/>
            <person name="Floudas D."/>
            <person name="Copeland A."/>
            <person name="Barry K.W."/>
            <person name="Cichocki N."/>
            <person name="Veneault-Fourrey C."/>
            <person name="LaButti K."/>
            <person name="Lindquist E.A."/>
            <person name="Lipzen A."/>
            <person name="Lundell T."/>
            <person name="Morin E."/>
            <person name="Murat C."/>
            <person name="Riley R."/>
            <person name="Ohm R."/>
            <person name="Sun H."/>
            <person name="Tunlid A."/>
            <person name="Henrissat B."/>
            <person name="Grigoriev I.V."/>
            <person name="Hibbett D.S."/>
            <person name="Martin F."/>
        </authorList>
    </citation>
    <scope>NUCLEOTIDE SEQUENCE [LARGE SCALE GENOMIC DNA]</scope>
    <source>
        <strain evidence="3">Zn</strain>
    </source>
</reference>
<dbReference type="HOGENOM" id="CLU_821588_0_0_1"/>
<organism evidence="2 3">
    <name type="scientific">Oidiodendron maius (strain Zn)</name>
    <dbReference type="NCBI Taxonomy" id="913774"/>
    <lineage>
        <taxon>Eukaryota</taxon>
        <taxon>Fungi</taxon>
        <taxon>Dikarya</taxon>
        <taxon>Ascomycota</taxon>
        <taxon>Pezizomycotina</taxon>
        <taxon>Leotiomycetes</taxon>
        <taxon>Leotiomycetes incertae sedis</taxon>
        <taxon>Myxotrichaceae</taxon>
        <taxon>Oidiodendron</taxon>
    </lineage>
</organism>
<dbReference type="InParanoid" id="A0A0C3GKI4"/>
<dbReference type="AlphaFoldDB" id="A0A0C3GKI4"/>
<dbReference type="InterPro" id="IPR032675">
    <property type="entry name" value="LRR_dom_sf"/>
</dbReference>
<dbReference type="PROSITE" id="PS50181">
    <property type="entry name" value="FBOX"/>
    <property type="match status" value="1"/>
</dbReference>
<sequence length="338" mass="37880">MNAPQEILCQIASYLDMEDLGNFRLISPEYEIAGTPFIPRNGLLVLNTAAGLQQIRELLQCKSIAVNTKQLTICHGDWPSRLQGLRTTRANEAFASYSAFTAEERGRRVRKDVEALFQALSLLPNLRTVTIAHVKGWALHPSRNARVAPAVQLFFQAIRSEFPNITSLVIRRTLNPAKLSQAALHLPGVQSLCVKSLQVQDGALAQKFLQAFPNLVDLSITFKGWGSTIPDVVGGLFWPCLRRLRFDELWASEEQIFSIFKHHCDGLESFSLGSAMITQGSWRSLFTRIQSLGARGRVNADRELFGRRSQDTVNMNPDAIARLARFMQDSEQPWPFGE</sequence>
<dbReference type="InterPro" id="IPR001810">
    <property type="entry name" value="F-box_dom"/>
</dbReference>